<organism evidence="10 11">
    <name type="scientific">Henosepilachna vigintioctopunctata</name>
    <dbReference type="NCBI Taxonomy" id="420089"/>
    <lineage>
        <taxon>Eukaryota</taxon>
        <taxon>Metazoa</taxon>
        <taxon>Ecdysozoa</taxon>
        <taxon>Arthropoda</taxon>
        <taxon>Hexapoda</taxon>
        <taxon>Insecta</taxon>
        <taxon>Pterygota</taxon>
        <taxon>Neoptera</taxon>
        <taxon>Endopterygota</taxon>
        <taxon>Coleoptera</taxon>
        <taxon>Polyphaga</taxon>
        <taxon>Cucujiformia</taxon>
        <taxon>Coccinelloidea</taxon>
        <taxon>Coccinellidae</taxon>
        <taxon>Epilachninae</taxon>
        <taxon>Epilachnini</taxon>
        <taxon>Henosepilachna</taxon>
    </lineage>
</organism>
<keyword evidence="8" id="KW-0812">Transmembrane</keyword>
<gene>
    <name evidence="10" type="ORF">WA026_005827</name>
</gene>
<dbReference type="EMBL" id="JARQZJ010000032">
    <property type="protein sequence ID" value="KAK9875017.1"/>
    <property type="molecule type" value="Genomic_DNA"/>
</dbReference>
<dbReference type="InterPro" id="IPR000639">
    <property type="entry name" value="Epox_hydrolase-like"/>
</dbReference>
<evidence type="ECO:0000313" key="11">
    <source>
        <dbReference type="Proteomes" id="UP001431783"/>
    </source>
</evidence>
<evidence type="ECO:0000256" key="6">
    <source>
        <dbReference type="PIRNR" id="PIRNR001112"/>
    </source>
</evidence>
<keyword evidence="4 6" id="KW-0058">Aromatic hydrocarbons catabolism</keyword>
<evidence type="ECO:0000256" key="2">
    <source>
        <dbReference type="ARBA" id="ARBA00004111"/>
    </source>
</evidence>
<evidence type="ECO:0000256" key="4">
    <source>
        <dbReference type="ARBA" id="ARBA00022797"/>
    </source>
</evidence>
<evidence type="ECO:0000256" key="5">
    <source>
        <dbReference type="ARBA" id="ARBA00022801"/>
    </source>
</evidence>
<protein>
    <recommendedName>
        <fullName evidence="6">Epoxide hydrolase</fullName>
        <ecNumber evidence="6">3.3.2.9</ecNumber>
    </recommendedName>
</protein>
<reference evidence="10 11" key="1">
    <citation type="submission" date="2023-03" db="EMBL/GenBank/DDBJ databases">
        <title>Genome insight into feeding habits of ladybird beetles.</title>
        <authorList>
            <person name="Li H.-S."/>
            <person name="Huang Y.-H."/>
            <person name="Pang H."/>
        </authorList>
    </citation>
    <scope>NUCLEOTIDE SEQUENCE [LARGE SCALE GENOMIC DNA]</scope>
    <source>
        <strain evidence="10">SYSU_2023b</strain>
        <tissue evidence="10">Whole body</tissue>
    </source>
</reference>
<feature type="active site" description="Proton acceptor" evidence="7">
    <location>
        <position position="422"/>
    </location>
</feature>
<dbReference type="GO" id="GO:0033961">
    <property type="term" value="F:cis-stilbene-oxide hydrolase activity"/>
    <property type="evidence" value="ECO:0007669"/>
    <property type="project" value="UniProtKB-UniRule"/>
</dbReference>
<feature type="domain" description="Epoxide hydrolase N-terminal" evidence="9">
    <location>
        <begin position="54"/>
        <end position="163"/>
    </location>
</feature>
<dbReference type="Proteomes" id="UP001431783">
    <property type="component" value="Unassembled WGS sequence"/>
</dbReference>
<comment type="subcellular location">
    <subcellularLocation>
        <location evidence="6">Endoplasmic reticulum membrane</location>
    </subcellularLocation>
    <subcellularLocation>
        <location evidence="2">Microsome membrane</location>
        <topology evidence="2">Single-pass membrane protein</topology>
    </subcellularLocation>
</comment>
<dbReference type="InterPro" id="IPR029058">
    <property type="entry name" value="AB_hydrolase_fold"/>
</dbReference>
<keyword evidence="5 6" id="KW-0378">Hydrolase</keyword>
<comment type="catalytic activity">
    <reaction evidence="1 6">
        <text>1-(4-methoxyphenyl)-N-methyl-N-[(3-methyloxetan-3-yl)methyl]methanamine + H2O = 2-{[(4-methoxybenzyl)(methyl)amino]methyl}-2-methylpropane-1,3-diol</text>
        <dbReference type="Rhea" id="RHEA:55764"/>
        <dbReference type="ChEBI" id="CHEBI:15377"/>
        <dbReference type="ChEBI" id="CHEBI:139161"/>
        <dbReference type="ChEBI" id="CHEBI:139164"/>
        <dbReference type="EC" id="3.3.2.9"/>
    </reaction>
</comment>
<comment type="catalytic activity">
    <reaction evidence="6">
        <text>cis-stilbene oxide + H2O = (1R,2R)-hydrobenzoin</text>
        <dbReference type="Rhea" id="RHEA:23900"/>
        <dbReference type="ChEBI" id="CHEBI:15377"/>
        <dbReference type="ChEBI" id="CHEBI:50004"/>
        <dbReference type="ChEBI" id="CHEBI:50014"/>
        <dbReference type="EC" id="3.3.2.9"/>
    </reaction>
</comment>
<evidence type="ECO:0000256" key="7">
    <source>
        <dbReference type="PIRSR" id="PIRSR001112-1"/>
    </source>
</evidence>
<evidence type="ECO:0000256" key="8">
    <source>
        <dbReference type="SAM" id="Phobius"/>
    </source>
</evidence>
<evidence type="ECO:0000313" key="10">
    <source>
        <dbReference type="EMBL" id="KAK9875017.1"/>
    </source>
</evidence>
<dbReference type="AlphaFoldDB" id="A0AAW1U303"/>
<dbReference type="PANTHER" id="PTHR21661">
    <property type="entry name" value="EPOXIDE HYDROLASE 1-RELATED"/>
    <property type="match status" value="1"/>
</dbReference>
<feature type="active site" description="Proton donor" evidence="7">
    <location>
        <position position="366"/>
    </location>
</feature>
<comment type="function">
    <text evidence="6">Catalyzes juvenile hormone hydrolysis.</text>
</comment>
<keyword evidence="11" id="KW-1185">Reference proteome</keyword>
<dbReference type="InterPro" id="IPR016292">
    <property type="entry name" value="Epoxide_hydrolase"/>
</dbReference>
<dbReference type="SUPFAM" id="SSF53474">
    <property type="entry name" value="alpha/beta-Hydrolases"/>
    <property type="match status" value="1"/>
</dbReference>
<comment type="similarity">
    <text evidence="3 6">Belongs to the peptidase S33 family.</text>
</comment>
<dbReference type="PIRSF" id="PIRSF001112">
    <property type="entry name" value="Epoxide_hydrolase"/>
    <property type="match status" value="1"/>
</dbReference>
<dbReference type="GO" id="GO:0005789">
    <property type="term" value="C:endoplasmic reticulum membrane"/>
    <property type="evidence" value="ECO:0007669"/>
    <property type="project" value="UniProtKB-SubCell"/>
</dbReference>
<dbReference type="PRINTS" id="PR00412">
    <property type="entry name" value="EPOXHYDRLASE"/>
</dbReference>
<evidence type="ECO:0000256" key="1">
    <source>
        <dbReference type="ARBA" id="ARBA00000221"/>
    </source>
</evidence>
<dbReference type="Gene3D" id="3.40.50.1820">
    <property type="entry name" value="alpha/beta hydrolase"/>
    <property type="match status" value="1"/>
</dbReference>
<dbReference type="PANTHER" id="PTHR21661:SF35">
    <property type="entry name" value="EPOXIDE HYDROLASE"/>
    <property type="match status" value="1"/>
</dbReference>
<proteinExistence type="inferred from homology"/>
<dbReference type="Pfam" id="PF06441">
    <property type="entry name" value="EHN"/>
    <property type="match status" value="1"/>
</dbReference>
<name>A0AAW1U303_9CUCU</name>
<feature type="transmembrane region" description="Helical" evidence="8">
    <location>
        <begin position="6"/>
        <end position="25"/>
    </location>
</feature>
<dbReference type="EC" id="3.3.2.9" evidence="6"/>
<accession>A0AAW1U303</accession>
<sequence>MACCFFIYLPGLMIVSIVFILKKIWESLSKIPPVPKLENEWWGPGKSGEEDTSIKPFQINISDEVINDLHHRLRNTRPLAPPLEGTKHEYGINSNLTKEITDFWLNKYDIRHREKFLNQYPQFKTKIQGLNIHFLHVKPKETQGVKVLPLLILHGWPGSVREFYEIIPILTTPQKGRNFVFEVIAPSLPGYGFSDPAVRPGLSTPQMAVILKNLMLRLNFDRFYMQAGDWGSVIMSDMSILFPEHVIAVHNNHCVDISPKAILKRILYGFWPSLIVEKKYEHLIYPSKKFFLGILARTGYFHIQATKPDTVGAALGDSPMGLAAYILEKFIDVDGALTKRFEMEALLDNVMIYWINNCMTTAMRLYAERYNTKNIDLGIDKIPVPVPTGCARFHLDIAYFPEALLKDKYPNLIHLTDHEQGHFAALECPKVLATDLYDFTEKVLKL</sequence>
<feature type="active site" description="Nucleophile" evidence="7">
    <location>
        <position position="229"/>
    </location>
</feature>
<evidence type="ECO:0000256" key="3">
    <source>
        <dbReference type="ARBA" id="ARBA00010088"/>
    </source>
</evidence>
<dbReference type="GO" id="GO:0097176">
    <property type="term" value="P:epoxide metabolic process"/>
    <property type="evidence" value="ECO:0007669"/>
    <property type="project" value="TreeGrafter"/>
</dbReference>
<keyword evidence="8" id="KW-1133">Transmembrane helix</keyword>
<evidence type="ECO:0000259" key="9">
    <source>
        <dbReference type="Pfam" id="PF06441"/>
    </source>
</evidence>
<dbReference type="InterPro" id="IPR010497">
    <property type="entry name" value="Epoxide_hydro_N"/>
</dbReference>
<comment type="caution">
    <text evidence="10">The sequence shown here is derived from an EMBL/GenBank/DDBJ whole genome shotgun (WGS) entry which is preliminary data.</text>
</comment>
<keyword evidence="6 8" id="KW-0472">Membrane</keyword>
<keyword evidence="6" id="KW-0256">Endoplasmic reticulum</keyword>